<protein>
    <recommendedName>
        <fullName evidence="2">Spheroidene monooxygenase</fullName>
    </recommendedName>
</protein>
<dbReference type="AlphaFoldDB" id="A0A094Q0B9"/>
<organism evidence="1">
    <name type="scientific">freshwater metagenome</name>
    <dbReference type="NCBI Taxonomy" id="449393"/>
    <lineage>
        <taxon>unclassified sequences</taxon>
        <taxon>metagenomes</taxon>
        <taxon>ecological metagenomes</taxon>
    </lineage>
</organism>
<reference evidence="1" key="1">
    <citation type="submission" date="2014-06" db="EMBL/GenBank/DDBJ databases">
        <title>Key roles for freshwater Actinobacteria revealed by deep metagenomic sequencing.</title>
        <authorList>
            <person name="Ghai R."/>
            <person name="Mizuno C.M."/>
            <person name="Picazo A."/>
            <person name="Camacho A."/>
            <person name="Rodriguez-Valera F."/>
        </authorList>
    </citation>
    <scope>NUCLEOTIDE SEQUENCE</scope>
</reference>
<dbReference type="EMBL" id="JNSL01000059">
    <property type="protein sequence ID" value="KGA17530.1"/>
    <property type="molecule type" value="Genomic_DNA"/>
</dbReference>
<sequence>MVVLVYFWKLNLRSVPVAILHMAMDRLSLKQNKKITFFKSLGTGKGETFTPNDADARQWGLLVVIDSKEVDSFDSSRLIKSWRKISTSEYRAILQPISSHGLWSKREPFSQNQISDWKGPVAAITRARIKWAMNSKFWRAVPPVTVSLKSSPGLLSAIGIGEAPIGLQGTFSRWESGAALRTFAYQGPAHIAAIQATKDLDWYAEELFARFAIIQEHGGF</sequence>
<name>A0A094Q0B9_9ZZZZ</name>
<comment type="caution">
    <text evidence="1">The sequence shown here is derived from an EMBL/GenBank/DDBJ whole genome shotgun (WGS) entry which is preliminary data.</text>
</comment>
<proteinExistence type="predicted"/>
<evidence type="ECO:0000313" key="1">
    <source>
        <dbReference type="EMBL" id="KGA17530.1"/>
    </source>
</evidence>
<gene>
    <name evidence="1" type="ORF">GM51_10150</name>
</gene>
<dbReference type="InterPro" id="IPR049574">
    <property type="entry name" value="CrtA-like"/>
</dbReference>
<dbReference type="CDD" id="cd21650">
    <property type="entry name" value="CrtA-like"/>
    <property type="match status" value="1"/>
</dbReference>
<accession>A0A094Q0B9</accession>
<evidence type="ECO:0008006" key="2">
    <source>
        <dbReference type="Google" id="ProtNLM"/>
    </source>
</evidence>